<sequence>MAWQDRDKPQVRWAVVDDVEMTFNGDWESTSFSAEPYSPNGPPYGGSQHVTTTSGSVTYIVRGTDVTVFGTNLRANATSGGTSFSRGCMADGVLYPQESLLTDRSMNRVPICRFPKLNGTTHNITVEANASRERPIFIDYLMYKPLPVDAATLHPTVLVEHTQHGIVYDAGKWFLDYQRDFSQTSEKGAKVVINFNEPIYGSWALNGGPSQRFEVPRIDPRANASVVYAPAAPMFMTPRLANRGPHKLVVRHESPRSSFTFDYLVVEEGDILCPPGDSYLASQDARKPVAAIKKEPSPGTQVEYDDSRNLTATNVDNDLQSQSSKPANRDETRARTSRDPTFEPQGLRPSRYWKCIVTG</sequence>
<dbReference type="EMBL" id="AACS02000012">
    <property type="protein sequence ID" value="EAU86481.2"/>
    <property type="molecule type" value="Genomic_DNA"/>
</dbReference>
<dbReference type="VEuPathDB" id="FungiDB:CC1G_11789"/>
<dbReference type="OrthoDB" id="3052647at2759"/>
<evidence type="ECO:0000256" key="1">
    <source>
        <dbReference type="SAM" id="MobiDB-lite"/>
    </source>
</evidence>
<protein>
    <submittedName>
        <fullName evidence="2">Uncharacterized protein</fullName>
    </submittedName>
</protein>
<feature type="compositionally biased region" description="Basic and acidic residues" evidence="1">
    <location>
        <begin position="327"/>
        <end position="341"/>
    </location>
</feature>
<dbReference type="KEGG" id="cci:CC1G_11789"/>
<keyword evidence="3" id="KW-1185">Reference proteome</keyword>
<reference evidence="2 3" key="1">
    <citation type="journal article" date="2010" name="Proc. Natl. Acad. Sci. U.S.A.">
        <title>Insights into evolution of multicellular fungi from the assembled chromosomes of the mushroom Coprinopsis cinerea (Coprinus cinereus).</title>
        <authorList>
            <person name="Stajich J.E."/>
            <person name="Wilke S.K."/>
            <person name="Ahren D."/>
            <person name="Au C.H."/>
            <person name="Birren B.W."/>
            <person name="Borodovsky M."/>
            <person name="Burns C."/>
            <person name="Canback B."/>
            <person name="Casselton L.A."/>
            <person name="Cheng C.K."/>
            <person name="Deng J."/>
            <person name="Dietrich F.S."/>
            <person name="Fargo D.C."/>
            <person name="Farman M.L."/>
            <person name="Gathman A.C."/>
            <person name="Goldberg J."/>
            <person name="Guigo R."/>
            <person name="Hoegger P.J."/>
            <person name="Hooker J.B."/>
            <person name="Huggins A."/>
            <person name="James T.Y."/>
            <person name="Kamada T."/>
            <person name="Kilaru S."/>
            <person name="Kodira C."/>
            <person name="Kues U."/>
            <person name="Kupfer D."/>
            <person name="Kwan H.S."/>
            <person name="Lomsadze A."/>
            <person name="Li W."/>
            <person name="Lilly W.W."/>
            <person name="Ma L.J."/>
            <person name="Mackey A.J."/>
            <person name="Manning G."/>
            <person name="Martin F."/>
            <person name="Muraguchi H."/>
            <person name="Natvig D.O."/>
            <person name="Palmerini H."/>
            <person name="Ramesh M.A."/>
            <person name="Rehmeyer C.J."/>
            <person name="Roe B.A."/>
            <person name="Shenoy N."/>
            <person name="Stanke M."/>
            <person name="Ter-Hovhannisyan V."/>
            <person name="Tunlid A."/>
            <person name="Velagapudi R."/>
            <person name="Vision T.J."/>
            <person name="Zeng Q."/>
            <person name="Zolan M.E."/>
            <person name="Pukkila P.J."/>
        </authorList>
    </citation>
    <scope>NUCLEOTIDE SEQUENCE [LARGE SCALE GENOMIC DNA]</scope>
    <source>
        <strain evidence="3">Okayama-7 / 130 / ATCC MYA-4618 / FGSC 9003</strain>
    </source>
</reference>
<gene>
    <name evidence="2" type="ORF">CC1G_11789</name>
</gene>
<evidence type="ECO:0000313" key="2">
    <source>
        <dbReference type="EMBL" id="EAU86481.2"/>
    </source>
</evidence>
<organism evidence="2 3">
    <name type="scientific">Coprinopsis cinerea (strain Okayama-7 / 130 / ATCC MYA-4618 / FGSC 9003)</name>
    <name type="common">Inky cap fungus</name>
    <name type="synonym">Hormographiella aspergillata</name>
    <dbReference type="NCBI Taxonomy" id="240176"/>
    <lineage>
        <taxon>Eukaryota</taxon>
        <taxon>Fungi</taxon>
        <taxon>Dikarya</taxon>
        <taxon>Basidiomycota</taxon>
        <taxon>Agaricomycotina</taxon>
        <taxon>Agaricomycetes</taxon>
        <taxon>Agaricomycetidae</taxon>
        <taxon>Agaricales</taxon>
        <taxon>Agaricineae</taxon>
        <taxon>Psathyrellaceae</taxon>
        <taxon>Coprinopsis</taxon>
    </lineage>
</organism>
<evidence type="ECO:0000313" key="3">
    <source>
        <dbReference type="Proteomes" id="UP000001861"/>
    </source>
</evidence>
<dbReference type="InParanoid" id="A8NPK6"/>
<name>A8NPK6_COPC7</name>
<dbReference type="GeneID" id="6011886"/>
<dbReference type="AlphaFoldDB" id="A8NPK6"/>
<feature type="region of interest" description="Disordered" evidence="1">
    <location>
        <begin position="313"/>
        <end position="347"/>
    </location>
</feature>
<accession>A8NPK6</accession>
<feature type="compositionally biased region" description="Polar residues" evidence="1">
    <location>
        <begin position="313"/>
        <end position="326"/>
    </location>
</feature>
<proteinExistence type="predicted"/>
<dbReference type="RefSeq" id="XP_001835355.2">
    <property type="nucleotide sequence ID" value="XM_001835303.2"/>
</dbReference>
<dbReference type="HOGENOM" id="CLU_771627_0_0_1"/>
<dbReference type="Proteomes" id="UP000001861">
    <property type="component" value="Unassembled WGS sequence"/>
</dbReference>
<comment type="caution">
    <text evidence="2">The sequence shown here is derived from an EMBL/GenBank/DDBJ whole genome shotgun (WGS) entry which is preliminary data.</text>
</comment>